<dbReference type="GO" id="GO:0000049">
    <property type="term" value="F:tRNA binding"/>
    <property type="evidence" value="ECO:0007669"/>
    <property type="project" value="InterPro"/>
</dbReference>
<keyword evidence="5" id="KW-0648">Protein biosynthesis</keyword>
<evidence type="ECO:0000313" key="9">
    <source>
        <dbReference type="EMBL" id="XDL13915.1"/>
    </source>
</evidence>
<dbReference type="GO" id="GO:0005524">
    <property type="term" value="F:ATP binding"/>
    <property type="evidence" value="ECO:0007669"/>
    <property type="project" value="UniProtKB-KW"/>
</dbReference>
<dbReference type="EMBL" id="CP162411">
    <property type="protein sequence ID" value="XDL13915.1"/>
    <property type="molecule type" value="Genomic_DNA"/>
</dbReference>
<dbReference type="PANTHER" id="PTHR11538">
    <property type="entry name" value="PHENYLALANYL-TRNA SYNTHETASE"/>
    <property type="match status" value="1"/>
</dbReference>
<organism evidence="9">
    <name type="scientific">Dickeya oryzae</name>
    <dbReference type="NCBI Taxonomy" id="1240404"/>
    <lineage>
        <taxon>Bacteria</taxon>
        <taxon>Pseudomonadati</taxon>
        <taxon>Pseudomonadota</taxon>
        <taxon>Gammaproteobacteria</taxon>
        <taxon>Enterobacterales</taxon>
        <taxon>Pectobacteriaceae</taxon>
        <taxon>Dickeya</taxon>
    </lineage>
</organism>
<dbReference type="PANTHER" id="PTHR11538:SF41">
    <property type="entry name" value="PHENYLALANINE--TRNA LIGASE, MITOCHONDRIAL"/>
    <property type="match status" value="1"/>
</dbReference>
<dbReference type="Pfam" id="PF01409">
    <property type="entry name" value="tRNA-synt_2d"/>
    <property type="match status" value="1"/>
</dbReference>
<evidence type="ECO:0000256" key="4">
    <source>
        <dbReference type="ARBA" id="ARBA00022840"/>
    </source>
</evidence>
<dbReference type="CDD" id="cd00496">
    <property type="entry name" value="PheRS_alpha_core"/>
    <property type="match status" value="1"/>
</dbReference>
<dbReference type="RefSeq" id="WP_226101857.1">
    <property type="nucleotide sequence ID" value="NZ_CP162411.1"/>
</dbReference>
<dbReference type="EC" id="6.1.1.20" evidence="1"/>
<name>A0AB39IDW1_9GAMM</name>
<dbReference type="InterPro" id="IPR006195">
    <property type="entry name" value="aa-tRNA-synth_II"/>
</dbReference>
<keyword evidence="3" id="KW-0547">Nucleotide-binding</keyword>
<evidence type="ECO:0000256" key="5">
    <source>
        <dbReference type="ARBA" id="ARBA00022917"/>
    </source>
</evidence>
<evidence type="ECO:0000256" key="1">
    <source>
        <dbReference type="ARBA" id="ARBA00012814"/>
    </source>
</evidence>
<accession>A0AB39IDW1</accession>
<dbReference type="Pfam" id="PF17759">
    <property type="entry name" value="tRNA_synthFbeta"/>
    <property type="match status" value="1"/>
</dbReference>
<sequence>MTSCSQPPRGSLHPLTLLRQQIAGFFQARGYTPMDGPEIEAEWFNFDVLNMADEHFARTPDNTFYLIQSAAERYGELTTSEQQPEPHRPRSGLVLRAHTSPVQARTLLTQSPPLYRFHIGRTYRPDALDATHSPVFNQLEGLAVDRHLTMDNLKQLLDELAHSLFGQGVVTRLRPYEFAYAQPAAEIDIQCNQCHGQSATCPTCQGEGWIEWGGCGMVHRDVLINCGVDPDVFSAFSFGIGVERTLMLRDGLQDLQPIVNGDLTYASSRAMDLATAEAEKSGPNDIDSQTDWTMATEGWVQVSTFPFTSVQALACVQPATLPDSLANYWQLRDPIEGIEPVMQPLLLPGLLTLWQQQGSALPLHYGGIFERARVFLPGRLPLAPSVATGRVPSGEQLALLRSAIPQQPFHLAALGRSKEQLLTAMLAALAVRGLVVHCREDDHVAWATSQATTLVTDAGDIVGHVGQLATHVLTAWQLSEPLAAGEITMDITLQEEKQ</sequence>
<proteinExistence type="predicted"/>
<dbReference type="GO" id="GO:0004826">
    <property type="term" value="F:phenylalanine-tRNA ligase activity"/>
    <property type="evidence" value="ECO:0007669"/>
    <property type="project" value="UniProtKB-EC"/>
</dbReference>
<dbReference type="GO" id="GO:0006432">
    <property type="term" value="P:phenylalanyl-tRNA aminoacylation"/>
    <property type="evidence" value="ECO:0007669"/>
    <property type="project" value="TreeGrafter"/>
</dbReference>
<evidence type="ECO:0000256" key="7">
    <source>
        <dbReference type="ARBA" id="ARBA00049255"/>
    </source>
</evidence>
<evidence type="ECO:0000256" key="2">
    <source>
        <dbReference type="ARBA" id="ARBA00022598"/>
    </source>
</evidence>
<keyword evidence="4" id="KW-0067">ATP-binding</keyword>
<comment type="catalytic activity">
    <reaction evidence="7">
        <text>tRNA(Phe) + L-phenylalanine + ATP = L-phenylalanyl-tRNA(Phe) + AMP + diphosphate + H(+)</text>
        <dbReference type="Rhea" id="RHEA:19413"/>
        <dbReference type="Rhea" id="RHEA-COMP:9668"/>
        <dbReference type="Rhea" id="RHEA-COMP:9699"/>
        <dbReference type="ChEBI" id="CHEBI:15378"/>
        <dbReference type="ChEBI" id="CHEBI:30616"/>
        <dbReference type="ChEBI" id="CHEBI:33019"/>
        <dbReference type="ChEBI" id="CHEBI:58095"/>
        <dbReference type="ChEBI" id="CHEBI:78442"/>
        <dbReference type="ChEBI" id="CHEBI:78531"/>
        <dbReference type="ChEBI" id="CHEBI:456215"/>
        <dbReference type="EC" id="6.1.1.20"/>
    </reaction>
</comment>
<gene>
    <name evidence="9" type="ORF">LF923_0017340</name>
</gene>
<dbReference type="InterPro" id="IPR002319">
    <property type="entry name" value="Phenylalanyl-tRNA_Synthase"/>
</dbReference>
<evidence type="ECO:0000259" key="8">
    <source>
        <dbReference type="PROSITE" id="PS50862"/>
    </source>
</evidence>
<feature type="domain" description="Aminoacyl-transfer RNA synthetases class-II family profile" evidence="8">
    <location>
        <begin position="18"/>
        <end position="257"/>
    </location>
</feature>
<keyword evidence="2 9" id="KW-0436">Ligase</keyword>
<dbReference type="InterPro" id="IPR045864">
    <property type="entry name" value="aa-tRNA-synth_II/BPL/LPL"/>
</dbReference>
<protein>
    <recommendedName>
        <fullName evidence="1">phenylalanine--tRNA ligase</fullName>
        <ecNumber evidence="1">6.1.1.20</ecNumber>
    </recommendedName>
</protein>
<dbReference type="Gene3D" id="3.30.930.10">
    <property type="entry name" value="Bira Bifunctional Protein, Domain 2"/>
    <property type="match status" value="2"/>
</dbReference>
<reference evidence="9" key="1">
    <citation type="submission" date="2024-07" db="EMBL/GenBank/DDBJ databases">
        <authorList>
            <person name="Pedron J."/>
        </authorList>
    </citation>
    <scope>NUCLEOTIDE SEQUENCE</scope>
    <source>
        <strain evidence="9">A642-S2-A17</strain>
    </source>
</reference>
<dbReference type="SUPFAM" id="SSF55681">
    <property type="entry name" value="Class II aaRS and biotin synthetases"/>
    <property type="match status" value="1"/>
</dbReference>
<evidence type="ECO:0000256" key="3">
    <source>
        <dbReference type="ARBA" id="ARBA00022741"/>
    </source>
</evidence>
<dbReference type="InterPro" id="IPR041616">
    <property type="entry name" value="PheRS_beta_core"/>
</dbReference>
<dbReference type="PROSITE" id="PS50862">
    <property type="entry name" value="AA_TRNA_LIGASE_II"/>
    <property type="match status" value="1"/>
</dbReference>
<keyword evidence="6" id="KW-0030">Aminoacyl-tRNA synthetase</keyword>
<dbReference type="GO" id="GO:0005737">
    <property type="term" value="C:cytoplasm"/>
    <property type="evidence" value="ECO:0007669"/>
    <property type="project" value="TreeGrafter"/>
</dbReference>
<evidence type="ECO:0000256" key="6">
    <source>
        <dbReference type="ARBA" id="ARBA00023146"/>
    </source>
</evidence>
<dbReference type="AlphaFoldDB" id="A0AB39IDW1"/>